<dbReference type="GO" id="GO:0046872">
    <property type="term" value="F:metal ion binding"/>
    <property type="evidence" value="ECO:0007669"/>
    <property type="project" value="UniProtKB-KW"/>
</dbReference>
<dbReference type="RefSeq" id="WP_014413957.1">
    <property type="nucleotide sequence ID" value="NC_017059.1"/>
</dbReference>
<accession>H6SQK2</accession>
<keyword evidence="4" id="KW-0408">Iron</keyword>
<dbReference type="PANTHER" id="PTHR46509:SF1">
    <property type="entry name" value="PHOSPHOADENOSINE PHOSPHOSULFATE REDUCTASE"/>
    <property type="match status" value="1"/>
</dbReference>
<dbReference type="HAMAP" id="MF_00063">
    <property type="entry name" value="CysH"/>
    <property type="match status" value="1"/>
</dbReference>
<dbReference type="STRING" id="1150469.RSPPHO_00691"/>
<keyword evidence="2 4" id="KW-0560">Oxidoreductase</keyword>
<feature type="binding site" evidence="4">
    <location>
        <position position="114"/>
    </location>
    <ligand>
        <name>[4Fe-4S] cluster</name>
        <dbReference type="ChEBI" id="CHEBI:49883"/>
    </ligand>
</feature>
<keyword evidence="4" id="KW-0479">Metal-binding</keyword>
<dbReference type="EMBL" id="HE663493">
    <property type="protein sequence ID" value="CCG07317.1"/>
    <property type="molecule type" value="Genomic_DNA"/>
</dbReference>
<dbReference type="KEGG" id="rpm:RSPPHO_00691"/>
<dbReference type="eggNOG" id="COG0175">
    <property type="taxonomic scope" value="Bacteria"/>
</dbReference>
<comment type="pathway">
    <text evidence="3 4">Sulfur metabolism; hydrogen sulfide biosynthesis; sulfite from sulfate.</text>
</comment>
<comment type="cofactor">
    <cofactor evidence="4">
        <name>[4Fe-4S] cluster</name>
        <dbReference type="ChEBI" id="CHEBI:49883"/>
    </cofactor>
    <text evidence="4">Binds 1 [4Fe-4S] cluster per subunit.</text>
</comment>
<comment type="function">
    <text evidence="4">Catalyzes the formation of sulfite from adenosine 5'-phosphosulfate (APS) using thioredoxin as an electron donor.</text>
</comment>
<dbReference type="NCBIfam" id="NF002537">
    <property type="entry name" value="PRK02090.1"/>
    <property type="match status" value="1"/>
</dbReference>
<evidence type="ECO:0000259" key="6">
    <source>
        <dbReference type="Pfam" id="PF01507"/>
    </source>
</evidence>
<dbReference type="AlphaFoldDB" id="H6SQK2"/>
<dbReference type="PIRSF" id="PIRSF000857">
    <property type="entry name" value="PAPS_reductase"/>
    <property type="match status" value="1"/>
</dbReference>
<feature type="region of interest" description="Disordered" evidence="5">
    <location>
        <begin position="249"/>
        <end position="268"/>
    </location>
</feature>
<sequence length="268" mass="28997">MTAVPFPLRPEIESLDTHALLTLALTEWFPGRIALVSSFGIESAVLLHLVAGIAPATPVLFLETGKLFGETLRYRDTLTETLGLCDVRTLRPDPAAVAAVDGDGMLWQRDADACCRVRKVEPLGEALTGFDAWINGRKRHHGGTRAALPQGEQDIDGKIKFNPLARWSRADLDAYAARHALPAHPLAEEGFASVGCYTCSTRAEAGENARDGRWRGQAKTECGISSTRWGAVDAGLVTRGWPPDLVTRGCRPGPRPGAMPQTPFSFSR</sequence>
<evidence type="ECO:0000313" key="8">
    <source>
        <dbReference type="Proteomes" id="UP000033220"/>
    </source>
</evidence>
<dbReference type="GO" id="GO:0070814">
    <property type="term" value="P:hydrogen sulfide biosynthetic process"/>
    <property type="evidence" value="ECO:0007669"/>
    <property type="project" value="UniProtKB-UniRule"/>
</dbReference>
<protein>
    <recommendedName>
        <fullName evidence="4">Adenosine 5'-phosphosulfate reductase</fullName>
        <shortName evidence="4">APS reductase</shortName>
        <ecNumber evidence="4">1.8.4.10</ecNumber>
    </recommendedName>
    <alternativeName>
        <fullName evidence="4">5'-adenylylsulfate reductase</fullName>
    </alternativeName>
    <alternativeName>
        <fullName evidence="4">Thioredoxin-dependent 5'-adenylylsulfate reductase</fullName>
    </alternativeName>
</protein>
<evidence type="ECO:0000256" key="5">
    <source>
        <dbReference type="SAM" id="MobiDB-lite"/>
    </source>
</evidence>
<feature type="domain" description="Phosphoadenosine phosphosulphate reductase" evidence="6">
    <location>
        <begin position="33"/>
        <end position="200"/>
    </location>
</feature>
<evidence type="ECO:0000256" key="4">
    <source>
        <dbReference type="HAMAP-Rule" id="MF_00063"/>
    </source>
</evidence>
<evidence type="ECO:0000313" key="7">
    <source>
        <dbReference type="EMBL" id="CCG07317.1"/>
    </source>
</evidence>
<dbReference type="PATRIC" id="fig|1150469.3.peg.796"/>
<gene>
    <name evidence="4 7" type="primary">cysH</name>
    <name evidence="7" type="ORF">RSPPHO_00691</name>
</gene>
<comment type="subcellular location">
    <subcellularLocation>
        <location evidence="4">Cytoplasm</location>
    </subcellularLocation>
</comment>
<dbReference type="EC" id="1.8.4.10" evidence="4"/>
<dbReference type="OrthoDB" id="9794018at2"/>
<dbReference type="InterPro" id="IPR014729">
    <property type="entry name" value="Rossmann-like_a/b/a_fold"/>
</dbReference>
<feature type="binding site" evidence="4">
    <location>
        <position position="115"/>
    </location>
    <ligand>
        <name>[4Fe-4S] cluster</name>
        <dbReference type="ChEBI" id="CHEBI:49883"/>
    </ligand>
</feature>
<dbReference type="HOGENOM" id="CLU_044089_2_1_5"/>
<keyword evidence="4" id="KW-0963">Cytoplasm</keyword>
<dbReference type="SUPFAM" id="SSF52402">
    <property type="entry name" value="Adenine nucleotide alpha hydrolases-like"/>
    <property type="match status" value="1"/>
</dbReference>
<comment type="similarity">
    <text evidence="1 4">Belongs to the PAPS reductase family. CysH subfamily.</text>
</comment>
<name>H6SQK2_PARPM</name>
<dbReference type="GO" id="GO:0019379">
    <property type="term" value="P:sulfate assimilation, phosphoadenylyl sulfate reduction by phosphoadenylyl-sulfate reductase (thioredoxin)"/>
    <property type="evidence" value="ECO:0007669"/>
    <property type="project" value="UniProtKB-UniRule"/>
</dbReference>
<feature type="binding site" evidence="4">
    <location>
        <position position="196"/>
    </location>
    <ligand>
        <name>[4Fe-4S] cluster</name>
        <dbReference type="ChEBI" id="CHEBI:49883"/>
    </ligand>
</feature>
<dbReference type="GO" id="GO:0043866">
    <property type="term" value="F:adenylyl-sulfate reductase (thioredoxin) activity"/>
    <property type="evidence" value="ECO:0007669"/>
    <property type="project" value="UniProtKB-EC"/>
</dbReference>
<dbReference type="Pfam" id="PF01507">
    <property type="entry name" value="PAPS_reduct"/>
    <property type="match status" value="1"/>
</dbReference>
<evidence type="ECO:0000256" key="3">
    <source>
        <dbReference type="ARBA" id="ARBA00024327"/>
    </source>
</evidence>
<organism evidence="7 8">
    <name type="scientific">Pararhodospirillum photometricum DSM 122</name>
    <dbReference type="NCBI Taxonomy" id="1150469"/>
    <lineage>
        <taxon>Bacteria</taxon>
        <taxon>Pseudomonadati</taxon>
        <taxon>Pseudomonadota</taxon>
        <taxon>Alphaproteobacteria</taxon>
        <taxon>Rhodospirillales</taxon>
        <taxon>Rhodospirillaceae</taxon>
        <taxon>Pararhodospirillum</taxon>
    </lineage>
</organism>
<dbReference type="PANTHER" id="PTHR46509">
    <property type="entry name" value="PHOSPHOADENOSINE PHOSPHOSULFATE REDUCTASE"/>
    <property type="match status" value="1"/>
</dbReference>
<keyword evidence="8" id="KW-1185">Reference proteome</keyword>
<dbReference type="GO" id="GO:0005737">
    <property type="term" value="C:cytoplasm"/>
    <property type="evidence" value="ECO:0007669"/>
    <property type="project" value="UniProtKB-SubCell"/>
</dbReference>
<dbReference type="InterPro" id="IPR002500">
    <property type="entry name" value="PAPS_reduct_dom"/>
</dbReference>
<comment type="catalytic activity">
    <reaction evidence="4">
        <text>[thioredoxin]-disulfide + sulfite + AMP + 2 H(+) = adenosine 5'-phosphosulfate + [thioredoxin]-dithiol</text>
        <dbReference type="Rhea" id="RHEA:21976"/>
        <dbReference type="Rhea" id="RHEA-COMP:10698"/>
        <dbReference type="Rhea" id="RHEA-COMP:10700"/>
        <dbReference type="ChEBI" id="CHEBI:15378"/>
        <dbReference type="ChEBI" id="CHEBI:17359"/>
        <dbReference type="ChEBI" id="CHEBI:29950"/>
        <dbReference type="ChEBI" id="CHEBI:50058"/>
        <dbReference type="ChEBI" id="CHEBI:58243"/>
        <dbReference type="ChEBI" id="CHEBI:456215"/>
        <dbReference type="EC" id="1.8.4.10"/>
    </reaction>
</comment>
<dbReference type="Gene3D" id="3.40.50.620">
    <property type="entry name" value="HUPs"/>
    <property type="match status" value="1"/>
</dbReference>
<dbReference type="InterPro" id="IPR004511">
    <property type="entry name" value="PAPS/APS_Rdtase"/>
</dbReference>
<keyword evidence="4" id="KW-0411">Iron-sulfur</keyword>
<dbReference type="Proteomes" id="UP000033220">
    <property type="component" value="Chromosome DSM 122"/>
</dbReference>
<dbReference type="GO" id="GO:0051539">
    <property type="term" value="F:4 iron, 4 sulfur cluster binding"/>
    <property type="evidence" value="ECO:0007669"/>
    <property type="project" value="UniProtKB-UniRule"/>
</dbReference>
<evidence type="ECO:0000256" key="1">
    <source>
        <dbReference type="ARBA" id="ARBA00009732"/>
    </source>
</evidence>
<proteinExistence type="inferred from homology"/>
<feature type="active site" description="Nucleophile; cysteine thiosulfonate intermediate" evidence="4">
    <location>
        <position position="222"/>
    </location>
</feature>
<evidence type="ECO:0000256" key="2">
    <source>
        <dbReference type="ARBA" id="ARBA00023002"/>
    </source>
</evidence>
<reference evidence="7 8" key="1">
    <citation type="submission" date="2012-02" db="EMBL/GenBank/DDBJ databases">
        <title>Shotgun genome sequence of Phaeospirillum photometricum DSM 122.</title>
        <authorList>
            <person name="Duquesne K."/>
            <person name="Sturgis J."/>
        </authorList>
    </citation>
    <scope>NUCLEOTIDE SEQUENCE [LARGE SCALE GENOMIC DNA]</scope>
    <source>
        <strain evidence="8">DSM122</strain>
    </source>
</reference>
<dbReference type="GO" id="GO:0004604">
    <property type="term" value="F:phosphoadenylyl-sulfate reductase (thioredoxin) activity"/>
    <property type="evidence" value="ECO:0007669"/>
    <property type="project" value="UniProtKB-UniRule"/>
</dbReference>
<feature type="binding site" evidence="4">
    <location>
        <position position="199"/>
    </location>
    <ligand>
        <name>[4Fe-4S] cluster</name>
        <dbReference type="ChEBI" id="CHEBI:49883"/>
    </ligand>
</feature>